<sequence>MEQGQRLHQNRARIRACATRRCLTLGSRLFLLLLCTLCTPAIATLPVQSVPLLTEREVLNRPVIARWTMEEGLPHNLVHGLVQDRDGMIWVATWEGVARFDGRTFTSFDRQNTPGMELSSVFSVVAESDGSVLVGTAYNGVFRYVAGRWQHLGDARAQRLRAEFILRDADGAVWVGNEDGLFRIERDGRLIDVGTRAGLRNIKVVCLLQDGDGLLVGTSQGLFRLASATASAYRWGSTAMQTASIRNLARDRNGGLLIATEVGLFWRSAGGDVQWLQRGERVVAALQDQENQLWMTLSNGQLLRVLPGGGNAQVLSISGVFGATLIEDREGLIWAGSSDGLYRVAKGDAGGLTRRDGLGSDYVRVVRQSADGAIWIGHAAGLDLWQHGRIRALRIGDRPGRDPAALALAPTKDGGMWVGTDSQGVVLLSADGSIRQRLGVEAGVPKTMVRAVLPDADGGLWIGSNDGLLYRKGAYMRAYGTADGLPGSHVQTLYRDHVGVLWIGTNQGIATMSADGVLKGIPSGSGFQAQNAFDFLEDPDGTLWIASDHGLLRRSGGLFHLYDHRVGLPRDKLFRLIDDKRGNIWATSNLGVLRIPRADLGQLDAGQRTKLVVDVLDRSDGMPGSQVNGSSAPAGWRSRDGTLLIPTSAGLGLIDPTLPGLRSVRPPPLMIESLQVNGKPLALHRNYILHGSVARLAIRYAGLSFRSPDKVRYRYRLYGFDRQWIDAGSNEEAVYTNLPPGDYRMEVQAIISPLDWSRSERIGSVSFPLQLVPPFWQRWPFVLFASMSVTGLLLWWYHGRTYRHRRRQRRLNAIIADRTHELRANNMALTAANRERDELVRKLAYQAGHDALTGLPNRHTAEPYLTAALEQAMAASTTLCVALLDIDYFKKINDAYGHEIGDEVLRRVGDLLRVALGDNAFAARHGGEEFLLVLPGLDREQALACLDTLRGRFAALTLQDEDGCVVQFTASIGFACLSPTLRTRRDLLLQADKHLYQAKHEGRDRVIG</sequence>
<dbReference type="GO" id="GO:0005886">
    <property type="term" value="C:plasma membrane"/>
    <property type="evidence" value="ECO:0007669"/>
    <property type="project" value="TreeGrafter"/>
</dbReference>
<evidence type="ECO:0000256" key="2">
    <source>
        <dbReference type="ARBA" id="ARBA00012528"/>
    </source>
</evidence>
<dbReference type="Pfam" id="PF00990">
    <property type="entry name" value="GGDEF"/>
    <property type="match status" value="1"/>
</dbReference>
<dbReference type="SUPFAM" id="SSF63829">
    <property type="entry name" value="Calcium-dependent phosphotriesterase"/>
    <property type="match status" value="2"/>
</dbReference>
<dbReference type="InterPro" id="IPR013783">
    <property type="entry name" value="Ig-like_fold"/>
</dbReference>
<dbReference type="Pfam" id="PF07495">
    <property type="entry name" value="Y_Y_Y"/>
    <property type="match status" value="1"/>
</dbReference>
<keyword evidence="6" id="KW-1185">Reference proteome</keyword>
<dbReference type="CDD" id="cd01949">
    <property type="entry name" value="GGDEF"/>
    <property type="match status" value="1"/>
</dbReference>
<dbReference type="InterPro" id="IPR050469">
    <property type="entry name" value="Diguanylate_Cyclase"/>
</dbReference>
<feature type="domain" description="GGDEF" evidence="4">
    <location>
        <begin position="877"/>
        <end position="1008"/>
    </location>
</feature>
<dbReference type="InterPro" id="IPR043128">
    <property type="entry name" value="Rev_trsase/Diguanyl_cyclase"/>
</dbReference>
<dbReference type="InterPro" id="IPR029787">
    <property type="entry name" value="Nucleotide_cyclase"/>
</dbReference>
<dbReference type="Gene3D" id="2.60.40.10">
    <property type="entry name" value="Immunoglobulins"/>
    <property type="match status" value="1"/>
</dbReference>
<proteinExistence type="predicted"/>
<dbReference type="InterPro" id="IPR000160">
    <property type="entry name" value="GGDEF_dom"/>
</dbReference>
<name>D2UC34_XANAP</name>
<reference evidence="5 6" key="1">
    <citation type="journal article" date="2009" name="BMC Genomics">
        <title>The complete genome sequence of Xanthomonas albilineans provides new insights into the reductive genome evolution of the xylem-limited Xanthomonadaceae.</title>
        <authorList>
            <person name="Pieretti I."/>
            <person name="Royer M."/>
            <person name="Barbe V."/>
            <person name="Carrere S."/>
            <person name="Koebnik R."/>
            <person name="Cociancich S."/>
            <person name="Couloux A."/>
            <person name="Darrasse A."/>
            <person name="Gouzy J."/>
            <person name="Jacques M.A."/>
            <person name="Lauber E."/>
            <person name="Manceau C."/>
            <person name="Mangenot S."/>
            <person name="Poussier S."/>
            <person name="Segurens B."/>
            <person name="Szurek B."/>
            <person name="Verdier V."/>
            <person name="Arlat M."/>
            <person name="Rott P."/>
        </authorList>
    </citation>
    <scope>NUCLEOTIDE SEQUENCE [LARGE SCALE GENOMIC DNA]</scope>
    <source>
        <strain evidence="6">GPE PC73 / CFBP 7063</strain>
    </source>
</reference>
<evidence type="ECO:0000259" key="4">
    <source>
        <dbReference type="PROSITE" id="PS50887"/>
    </source>
</evidence>
<dbReference type="Pfam" id="PF07494">
    <property type="entry name" value="Reg_prop"/>
    <property type="match status" value="3"/>
</dbReference>
<dbReference type="GO" id="GO:0043709">
    <property type="term" value="P:cell adhesion involved in single-species biofilm formation"/>
    <property type="evidence" value="ECO:0007669"/>
    <property type="project" value="TreeGrafter"/>
</dbReference>
<dbReference type="InterPro" id="IPR015943">
    <property type="entry name" value="WD40/YVTN_repeat-like_dom_sf"/>
</dbReference>
<dbReference type="AlphaFoldDB" id="D2UC34"/>
<comment type="cofactor">
    <cofactor evidence="1">
        <name>Mg(2+)</name>
        <dbReference type="ChEBI" id="CHEBI:18420"/>
    </cofactor>
</comment>
<dbReference type="EMBL" id="FP565176">
    <property type="protein sequence ID" value="CBA15268.1"/>
    <property type="molecule type" value="Genomic_DNA"/>
</dbReference>
<dbReference type="Gene3D" id="2.130.10.10">
    <property type="entry name" value="YVTN repeat-like/Quinoprotein amine dehydrogenase"/>
    <property type="match status" value="3"/>
</dbReference>
<dbReference type="FunFam" id="3.30.70.270:FF:000001">
    <property type="entry name" value="Diguanylate cyclase domain protein"/>
    <property type="match status" value="1"/>
</dbReference>
<dbReference type="Gene3D" id="3.30.70.270">
    <property type="match status" value="1"/>
</dbReference>
<dbReference type="KEGG" id="xal:XALC_0750"/>
<dbReference type="InterPro" id="IPR011123">
    <property type="entry name" value="Y_Y_Y"/>
</dbReference>
<dbReference type="Proteomes" id="UP000001890">
    <property type="component" value="Chromosome"/>
</dbReference>
<dbReference type="GO" id="GO:0052621">
    <property type="term" value="F:diguanylate cyclase activity"/>
    <property type="evidence" value="ECO:0007669"/>
    <property type="project" value="UniProtKB-EC"/>
</dbReference>
<organism evidence="5 6">
    <name type="scientific">Xanthomonas albilineans (strain GPE PC73 / CFBP 7063)</name>
    <dbReference type="NCBI Taxonomy" id="380358"/>
    <lineage>
        <taxon>Bacteria</taxon>
        <taxon>Pseudomonadati</taxon>
        <taxon>Pseudomonadota</taxon>
        <taxon>Gammaproteobacteria</taxon>
        <taxon>Lysobacterales</taxon>
        <taxon>Lysobacteraceae</taxon>
        <taxon>Xanthomonas</taxon>
    </lineage>
</organism>
<dbReference type="eggNOG" id="COG3706">
    <property type="taxonomic scope" value="Bacteria"/>
</dbReference>
<evidence type="ECO:0000256" key="1">
    <source>
        <dbReference type="ARBA" id="ARBA00001946"/>
    </source>
</evidence>
<dbReference type="InterPro" id="IPR011110">
    <property type="entry name" value="Reg_prop"/>
</dbReference>
<dbReference type="EC" id="2.7.7.65" evidence="2"/>
<dbReference type="eggNOG" id="COG3292">
    <property type="taxonomic scope" value="Bacteria"/>
</dbReference>
<evidence type="ECO:0000256" key="3">
    <source>
        <dbReference type="SAM" id="Phobius"/>
    </source>
</evidence>
<gene>
    <name evidence="5" type="ordered locus">XALc_0750</name>
</gene>
<dbReference type="STRING" id="380358.XALC_0750"/>
<evidence type="ECO:0000313" key="5">
    <source>
        <dbReference type="EMBL" id="CBA15268.1"/>
    </source>
</evidence>
<dbReference type="PANTHER" id="PTHR45138">
    <property type="entry name" value="REGULATORY COMPONENTS OF SENSORY TRANSDUCTION SYSTEM"/>
    <property type="match status" value="1"/>
</dbReference>
<dbReference type="OrthoDB" id="176203at2"/>
<protein>
    <recommendedName>
        <fullName evidence="2">diguanylate cyclase</fullName>
        <ecNumber evidence="2">2.7.7.65</ecNumber>
    </recommendedName>
</protein>
<feature type="transmembrane region" description="Helical" evidence="3">
    <location>
        <begin position="779"/>
        <end position="797"/>
    </location>
</feature>
<keyword evidence="3" id="KW-0472">Membrane</keyword>
<keyword evidence="3" id="KW-1133">Transmembrane helix</keyword>
<dbReference type="GO" id="GO:1902201">
    <property type="term" value="P:negative regulation of bacterial-type flagellum-dependent cell motility"/>
    <property type="evidence" value="ECO:0007669"/>
    <property type="project" value="TreeGrafter"/>
</dbReference>
<dbReference type="PROSITE" id="PS50887">
    <property type="entry name" value="GGDEF"/>
    <property type="match status" value="1"/>
</dbReference>
<accession>D2UC34</accession>
<evidence type="ECO:0000313" key="6">
    <source>
        <dbReference type="Proteomes" id="UP000001890"/>
    </source>
</evidence>
<dbReference type="PANTHER" id="PTHR45138:SF24">
    <property type="entry name" value="DIGUANYLATE CYCLASE DGCC-RELATED"/>
    <property type="match status" value="1"/>
</dbReference>
<keyword evidence="3" id="KW-0812">Transmembrane</keyword>
<dbReference type="NCBIfam" id="TIGR00254">
    <property type="entry name" value="GGDEF"/>
    <property type="match status" value="1"/>
</dbReference>
<dbReference type="SMART" id="SM00267">
    <property type="entry name" value="GGDEF"/>
    <property type="match status" value="1"/>
</dbReference>
<dbReference type="SUPFAM" id="SSF55073">
    <property type="entry name" value="Nucleotide cyclase"/>
    <property type="match status" value="1"/>
</dbReference>